<reference evidence="8 9" key="1">
    <citation type="submission" date="2020-08" db="EMBL/GenBank/DDBJ databases">
        <title>Genomic Encyclopedia of Type Strains, Phase III (KMG-III): the genomes of soil and plant-associated and newly described type strains.</title>
        <authorList>
            <person name="Whitman W."/>
        </authorList>
    </citation>
    <scope>NUCLEOTIDE SEQUENCE [LARGE SCALE GENOMIC DNA]</scope>
    <source>
        <strain evidence="8 9">CECT 8712</strain>
    </source>
</reference>
<dbReference type="EMBL" id="JACHJO010000005">
    <property type="protein sequence ID" value="MBB6119915.1"/>
    <property type="molecule type" value="Genomic_DNA"/>
</dbReference>
<dbReference type="RefSeq" id="WP_184290471.1">
    <property type="nucleotide sequence ID" value="NZ_JACHJO010000005.1"/>
</dbReference>
<dbReference type="GO" id="GO:0106316">
    <property type="term" value="F:nitrite reductase (NADH) activity"/>
    <property type="evidence" value="ECO:0007669"/>
    <property type="project" value="UniProtKB-EC"/>
</dbReference>
<keyword evidence="1" id="KW-0001">2Fe-2S</keyword>
<dbReference type="GO" id="GO:0051537">
    <property type="term" value="F:2 iron, 2 sulfur cluster binding"/>
    <property type="evidence" value="ECO:0007669"/>
    <property type="project" value="UniProtKB-KW"/>
</dbReference>
<dbReference type="EC" id="1.7.1.15" evidence="8"/>
<dbReference type="GO" id="GO:0016705">
    <property type="term" value="F:oxidoreductase activity, acting on paired donors, with incorporation or reduction of molecular oxygen"/>
    <property type="evidence" value="ECO:0007669"/>
    <property type="project" value="UniProtKB-ARBA"/>
</dbReference>
<keyword evidence="4" id="KW-0408">Iron</keyword>
<evidence type="ECO:0000313" key="8">
    <source>
        <dbReference type="EMBL" id="MBB6119915.1"/>
    </source>
</evidence>
<keyword evidence="3 8" id="KW-0560">Oxidoreductase</keyword>
<evidence type="ECO:0000256" key="2">
    <source>
        <dbReference type="ARBA" id="ARBA00022723"/>
    </source>
</evidence>
<dbReference type="GO" id="GO:0004497">
    <property type="term" value="F:monooxygenase activity"/>
    <property type="evidence" value="ECO:0007669"/>
    <property type="project" value="UniProtKB-ARBA"/>
</dbReference>
<dbReference type="SUPFAM" id="SSF50022">
    <property type="entry name" value="ISP domain"/>
    <property type="match status" value="1"/>
</dbReference>
<dbReference type="InterPro" id="IPR017941">
    <property type="entry name" value="Rieske_2Fe-2S"/>
</dbReference>
<dbReference type="InterPro" id="IPR036922">
    <property type="entry name" value="Rieske_2Fe-2S_sf"/>
</dbReference>
<dbReference type="Gene3D" id="2.102.10.10">
    <property type="entry name" value="Rieske [2Fe-2S] iron-sulphur domain"/>
    <property type="match status" value="1"/>
</dbReference>
<feature type="domain" description="Rieske" evidence="7">
    <location>
        <begin position="12"/>
        <end position="113"/>
    </location>
</feature>
<evidence type="ECO:0000259" key="7">
    <source>
        <dbReference type="PROSITE" id="PS51296"/>
    </source>
</evidence>
<evidence type="ECO:0000256" key="5">
    <source>
        <dbReference type="ARBA" id="ARBA00023014"/>
    </source>
</evidence>
<dbReference type="PROSITE" id="PS51300">
    <property type="entry name" value="NIRD"/>
    <property type="match status" value="1"/>
</dbReference>
<dbReference type="PANTHER" id="PTHR40562:SF1">
    <property type="entry name" value="NITRITE REDUCTASE (NADH) SMALL SUBUNIT"/>
    <property type="match status" value="1"/>
</dbReference>
<dbReference type="PROSITE" id="PS51296">
    <property type="entry name" value="RIESKE"/>
    <property type="match status" value="1"/>
</dbReference>
<keyword evidence="2" id="KW-0479">Metal-binding</keyword>
<keyword evidence="6" id="KW-0534">Nitrate assimilation</keyword>
<dbReference type="NCBIfam" id="TIGR02378">
    <property type="entry name" value="nirD_assim_sml"/>
    <property type="match status" value="1"/>
</dbReference>
<name>A0A841ITN3_9ACTN</name>
<accession>A0A841ITN3</accession>
<proteinExistence type="predicted"/>
<comment type="caution">
    <text evidence="8">The sequence shown here is derived from an EMBL/GenBank/DDBJ whole genome shotgun (WGS) entry which is preliminary data.</text>
</comment>
<evidence type="ECO:0000256" key="1">
    <source>
        <dbReference type="ARBA" id="ARBA00022714"/>
    </source>
</evidence>
<sequence>MTTAYATSTTWIDACASSRLHTDDGIAVLLPGGRQAALFRTRDGHLYALDNIDPYTGAAVLARGIVGDRAGTPTITSPLLKHTFDLRTGHSLDSPHVRLTTWPVRDTGTTVQIRTPLAAP</sequence>
<evidence type="ECO:0000256" key="3">
    <source>
        <dbReference type="ARBA" id="ARBA00023002"/>
    </source>
</evidence>
<dbReference type="GO" id="GO:0046872">
    <property type="term" value="F:metal ion binding"/>
    <property type="evidence" value="ECO:0007669"/>
    <property type="project" value="UniProtKB-KW"/>
</dbReference>
<evidence type="ECO:0000256" key="4">
    <source>
        <dbReference type="ARBA" id="ARBA00023004"/>
    </source>
</evidence>
<dbReference type="InterPro" id="IPR017881">
    <property type="entry name" value="NirD"/>
</dbReference>
<protein>
    <submittedName>
        <fullName evidence="8">Nitrite reductase (NADH) small subunit</fullName>
        <ecNumber evidence="8">1.7.1.15</ecNumber>
    </submittedName>
</protein>
<organism evidence="8 9">
    <name type="scientific">Nocardiopsis algeriensis</name>
    <dbReference type="NCBI Taxonomy" id="1478215"/>
    <lineage>
        <taxon>Bacteria</taxon>
        <taxon>Bacillati</taxon>
        <taxon>Actinomycetota</taxon>
        <taxon>Actinomycetes</taxon>
        <taxon>Streptosporangiales</taxon>
        <taxon>Nocardiopsidaceae</taxon>
        <taxon>Nocardiopsis</taxon>
    </lineage>
</organism>
<dbReference type="Proteomes" id="UP000536604">
    <property type="component" value="Unassembled WGS sequence"/>
</dbReference>
<dbReference type="GO" id="GO:0042128">
    <property type="term" value="P:nitrate assimilation"/>
    <property type="evidence" value="ECO:0007669"/>
    <property type="project" value="UniProtKB-KW"/>
</dbReference>
<gene>
    <name evidence="8" type="ORF">FHS13_001866</name>
</gene>
<evidence type="ECO:0000313" key="9">
    <source>
        <dbReference type="Proteomes" id="UP000536604"/>
    </source>
</evidence>
<keyword evidence="5" id="KW-0411">Iron-sulfur</keyword>
<evidence type="ECO:0000256" key="6">
    <source>
        <dbReference type="ARBA" id="ARBA00023063"/>
    </source>
</evidence>
<dbReference type="AlphaFoldDB" id="A0A841ITN3"/>
<dbReference type="InterPro" id="IPR012748">
    <property type="entry name" value="Rieske-like_NirD"/>
</dbReference>
<keyword evidence="9" id="KW-1185">Reference proteome</keyword>
<dbReference type="PANTHER" id="PTHR40562">
    <property type="match status" value="1"/>
</dbReference>
<dbReference type="Pfam" id="PF13806">
    <property type="entry name" value="Rieske_2"/>
    <property type="match status" value="1"/>
</dbReference>